<evidence type="ECO:0000313" key="6">
    <source>
        <dbReference type="EMBL" id="AWB32712.1"/>
    </source>
</evidence>
<accession>A0A2R4XFX6</accession>
<dbReference type="Gene3D" id="1.10.10.10">
    <property type="entry name" value="Winged helix-like DNA-binding domain superfamily/Winged helix DNA-binding domain"/>
    <property type="match status" value="1"/>
</dbReference>
<dbReference type="PANTHER" id="PTHR30136">
    <property type="entry name" value="HELIX-TURN-HELIX TRANSCRIPTIONAL REGULATOR, ICLR FAMILY"/>
    <property type="match status" value="1"/>
</dbReference>
<dbReference type="SUPFAM" id="SSF46785">
    <property type="entry name" value="Winged helix' DNA-binding domain"/>
    <property type="match status" value="1"/>
</dbReference>
<keyword evidence="2" id="KW-0238">DNA-binding</keyword>
<gene>
    <name evidence="6" type="ORF">DBV39_02150</name>
</gene>
<dbReference type="InterPro" id="IPR014757">
    <property type="entry name" value="Tscrpt_reg_IclR_C"/>
</dbReference>
<keyword evidence="7" id="KW-1185">Reference proteome</keyword>
<feature type="domain" description="IclR-ED" evidence="5">
    <location>
        <begin position="74"/>
        <end position="258"/>
    </location>
</feature>
<dbReference type="GO" id="GO:0045892">
    <property type="term" value="P:negative regulation of DNA-templated transcription"/>
    <property type="evidence" value="ECO:0007669"/>
    <property type="project" value="TreeGrafter"/>
</dbReference>
<evidence type="ECO:0000256" key="1">
    <source>
        <dbReference type="ARBA" id="ARBA00023015"/>
    </source>
</evidence>
<dbReference type="InterPro" id="IPR029016">
    <property type="entry name" value="GAF-like_dom_sf"/>
</dbReference>
<dbReference type="PANTHER" id="PTHR30136:SF39">
    <property type="entry name" value="TRANSCRIPTIONAL REGULATORY PROTEIN"/>
    <property type="match status" value="1"/>
</dbReference>
<proteinExistence type="predicted"/>
<dbReference type="PROSITE" id="PS51077">
    <property type="entry name" value="HTH_ICLR"/>
    <property type="match status" value="1"/>
</dbReference>
<dbReference type="PROSITE" id="PS51078">
    <property type="entry name" value="ICLR_ED"/>
    <property type="match status" value="1"/>
</dbReference>
<dbReference type="InterPro" id="IPR005471">
    <property type="entry name" value="Tscrpt_reg_IclR_N"/>
</dbReference>
<dbReference type="Proteomes" id="UP000244571">
    <property type="component" value="Chromosome"/>
</dbReference>
<evidence type="ECO:0000256" key="2">
    <source>
        <dbReference type="ARBA" id="ARBA00023125"/>
    </source>
</evidence>
<name>A0A2R4XFX6_9BURK</name>
<evidence type="ECO:0000259" key="4">
    <source>
        <dbReference type="PROSITE" id="PS51077"/>
    </source>
</evidence>
<reference evidence="6 7" key="1">
    <citation type="submission" date="2018-04" db="EMBL/GenBank/DDBJ databases">
        <title>Bordetella sp. HZ20 isolated from seawater.</title>
        <authorList>
            <person name="Sun C."/>
        </authorList>
    </citation>
    <scope>NUCLEOTIDE SEQUENCE [LARGE SCALE GENOMIC DNA]</scope>
    <source>
        <strain evidence="6 7">HZ20</strain>
    </source>
</reference>
<dbReference type="GO" id="GO:0003677">
    <property type="term" value="F:DNA binding"/>
    <property type="evidence" value="ECO:0007669"/>
    <property type="project" value="UniProtKB-KW"/>
</dbReference>
<dbReference type="InterPro" id="IPR036388">
    <property type="entry name" value="WH-like_DNA-bd_sf"/>
</dbReference>
<dbReference type="SMART" id="SM00346">
    <property type="entry name" value="HTH_ICLR"/>
    <property type="match status" value="1"/>
</dbReference>
<evidence type="ECO:0000313" key="7">
    <source>
        <dbReference type="Proteomes" id="UP000244571"/>
    </source>
</evidence>
<keyword evidence="1" id="KW-0805">Transcription regulation</keyword>
<protein>
    <submittedName>
        <fullName evidence="6">IclR family transcriptional regulator</fullName>
    </submittedName>
</protein>
<dbReference type="GO" id="GO:0003700">
    <property type="term" value="F:DNA-binding transcription factor activity"/>
    <property type="evidence" value="ECO:0007669"/>
    <property type="project" value="TreeGrafter"/>
</dbReference>
<dbReference type="KEGG" id="boz:DBV39_02150"/>
<dbReference type="Pfam" id="PF01614">
    <property type="entry name" value="IclR_C"/>
    <property type="match status" value="1"/>
</dbReference>
<dbReference type="Pfam" id="PF09339">
    <property type="entry name" value="HTH_IclR"/>
    <property type="match status" value="1"/>
</dbReference>
<evidence type="ECO:0000259" key="5">
    <source>
        <dbReference type="PROSITE" id="PS51078"/>
    </source>
</evidence>
<dbReference type="Gene3D" id="3.30.450.40">
    <property type="match status" value="1"/>
</dbReference>
<dbReference type="AlphaFoldDB" id="A0A2R4XFX6"/>
<dbReference type="InterPro" id="IPR036390">
    <property type="entry name" value="WH_DNA-bd_sf"/>
</dbReference>
<dbReference type="SUPFAM" id="SSF55781">
    <property type="entry name" value="GAF domain-like"/>
    <property type="match status" value="1"/>
</dbReference>
<organism evidence="6 7">
    <name type="scientific">Orrella marina</name>
    <dbReference type="NCBI Taxonomy" id="2163011"/>
    <lineage>
        <taxon>Bacteria</taxon>
        <taxon>Pseudomonadati</taxon>
        <taxon>Pseudomonadota</taxon>
        <taxon>Betaproteobacteria</taxon>
        <taxon>Burkholderiales</taxon>
        <taxon>Alcaligenaceae</taxon>
        <taxon>Orrella</taxon>
    </lineage>
</organism>
<evidence type="ECO:0000256" key="3">
    <source>
        <dbReference type="ARBA" id="ARBA00023163"/>
    </source>
</evidence>
<dbReference type="InterPro" id="IPR050707">
    <property type="entry name" value="HTH_MetabolicPath_Reg"/>
</dbReference>
<dbReference type="EMBL" id="CP028901">
    <property type="protein sequence ID" value="AWB32712.1"/>
    <property type="molecule type" value="Genomic_DNA"/>
</dbReference>
<sequence length="266" mass="29347">MTTENLRSGTQTIQRCALLLRLITTHNRAGMRLIDLYRGAGLTRPTTHRILQALVAEGLVRQDENNRRYYLGSLVYEMGVAAAPPLDLRDICQPMLQRVAQETGDTVFLTIRSGLDGVCIGRAEGAFPIKAFVLDIGRRRPLNIGGGALAILSALPDDEIERIWSANRARIEQNYPTFSLEKMWKQINNSRVDGYLINEVVEVDGIRSMATPIIGTMSRPVGALSISALRERLSGPNIADKVSSLQNAVATIQSRLKEAEFASMDL</sequence>
<feature type="domain" description="HTH iclR-type" evidence="4">
    <location>
        <begin position="10"/>
        <end position="73"/>
    </location>
</feature>
<keyword evidence="3" id="KW-0804">Transcription</keyword>